<gene>
    <name evidence="3" type="ORF">HHK36_027651</name>
</gene>
<protein>
    <submittedName>
        <fullName evidence="3">Uncharacterized protein</fullName>
    </submittedName>
</protein>
<proteinExistence type="predicted"/>
<dbReference type="EMBL" id="JABCRI010000021">
    <property type="protein sequence ID" value="KAF8380168.1"/>
    <property type="molecule type" value="Genomic_DNA"/>
</dbReference>
<feature type="compositionally biased region" description="Low complexity" evidence="1">
    <location>
        <begin position="19"/>
        <end position="30"/>
    </location>
</feature>
<evidence type="ECO:0000256" key="1">
    <source>
        <dbReference type="SAM" id="MobiDB-lite"/>
    </source>
</evidence>
<organism evidence="3 4">
    <name type="scientific">Tetracentron sinense</name>
    <name type="common">Spur-leaf</name>
    <dbReference type="NCBI Taxonomy" id="13715"/>
    <lineage>
        <taxon>Eukaryota</taxon>
        <taxon>Viridiplantae</taxon>
        <taxon>Streptophyta</taxon>
        <taxon>Embryophyta</taxon>
        <taxon>Tracheophyta</taxon>
        <taxon>Spermatophyta</taxon>
        <taxon>Magnoliopsida</taxon>
        <taxon>Trochodendrales</taxon>
        <taxon>Trochodendraceae</taxon>
        <taxon>Tetracentron</taxon>
    </lineage>
</organism>
<feature type="transmembrane region" description="Helical" evidence="2">
    <location>
        <begin position="340"/>
        <end position="361"/>
    </location>
</feature>
<comment type="caution">
    <text evidence="3">The sequence shown here is derived from an EMBL/GenBank/DDBJ whole genome shotgun (WGS) entry which is preliminary data.</text>
</comment>
<keyword evidence="2" id="KW-0472">Membrane</keyword>
<keyword evidence="4" id="KW-1185">Reference proteome</keyword>
<sequence length="363" mass="40567">MMDNQEEKDSSMEIRLPKKNSNSNSNPNSPYRFINGPASPPSGWFEIRLFYVRIAPCLVDSVPDHLTLRHLRREIGVSLEINGSRIPASDTASLTLRRDRLDKESSEVTYVSTDSVQVTGSVEFEVYEREDVILCGSLERMETPWSNGSIGFDHHQGLENDSKTGWSMDCYTATIIATGSSSFFQPKLGISSPSIEVYVAGCCSGVPLILNKTIHLSPRRKTSRHGTLDAIPEDEETGKEQKKSINGYVRHRKLQRIRMSKVVALLPKCCRKWAKSASVLLMIVDKGAPFDLLDLSNIIDTEITEVEVDENESEGKIAQNFYSEDMFYDDDGQLTCKQHFTIVALTLSVYSLIVIAAEMVLAS</sequence>
<keyword evidence="2" id="KW-1133">Transmembrane helix</keyword>
<keyword evidence="2" id="KW-0812">Transmembrane</keyword>
<dbReference type="Proteomes" id="UP000655225">
    <property type="component" value="Unassembled WGS sequence"/>
</dbReference>
<reference evidence="3 4" key="1">
    <citation type="submission" date="2020-04" db="EMBL/GenBank/DDBJ databases">
        <title>Plant Genome Project.</title>
        <authorList>
            <person name="Zhang R.-G."/>
        </authorList>
    </citation>
    <scope>NUCLEOTIDE SEQUENCE [LARGE SCALE GENOMIC DNA]</scope>
    <source>
        <strain evidence="3">YNK0</strain>
        <tissue evidence="3">Leaf</tissue>
    </source>
</reference>
<feature type="compositionally biased region" description="Basic and acidic residues" evidence="1">
    <location>
        <begin position="1"/>
        <end position="16"/>
    </location>
</feature>
<evidence type="ECO:0000313" key="3">
    <source>
        <dbReference type="EMBL" id="KAF8380168.1"/>
    </source>
</evidence>
<dbReference type="AlphaFoldDB" id="A0A834YDF0"/>
<dbReference type="PANTHER" id="PTHR37244:SF1">
    <property type="entry name" value="NADP-SPECIFIC GLUTAMATE DEHYDROGENASE"/>
    <property type="match status" value="1"/>
</dbReference>
<evidence type="ECO:0000313" key="4">
    <source>
        <dbReference type="Proteomes" id="UP000655225"/>
    </source>
</evidence>
<name>A0A834YDF0_TETSI</name>
<dbReference type="OrthoDB" id="2016101at2759"/>
<accession>A0A834YDF0</accession>
<dbReference type="PANTHER" id="PTHR37244">
    <property type="entry name" value="NADP-SPECIFIC GLUTAMATE DEHYDROGENASE"/>
    <property type="match status" value="1"/>
</dbReference>
<feature type="region of interest" description="Disordered" evidence="1">
    <location>
        <begin position="1"/>
        <end position="34"/>
    </location>
</feature>
<evidence type="ECO:0000256" key="2">
    <source>
        <dbReference type="SAM" id="Phobius"/>
    </source>
</evidence>